<evidence type="ECO:0000313" key="8">
    <source>
        <dbReference type="EMBL" id="GAA2913988.1"/>
    </source>
</evidence>
<dbReference type="EMBL" id="BAAAXZ010000028">
    <property type="protein sequence ID" value="GAA2913988.1"/>
    <property type="molecule type" value="Genomic_DNA"/>
</dbReference>
<evidence type="ECO:0000313" key="9">
    <source>
        <dbReference type="Proteomes" id="UP001501102"/>
    </source>
</evidence>
<sequence length="240" mass="25473">MVQDVGVQGDDAELTAAVRAAQGGDDTAFRTVYRSVQPRLLGYVRTLVGESDAEDVASEAWLQIARDLGRFTGDADRFRGWAARIARNRALDHLRMRGRRPAVGGDDSELATRAGNADTAGEALEALGTGRALALIARLPQDQAEAVVLRVVVGLDAATAAEVLGKRPGAVRTAAHRGLRRLAELMTTATETTGGTGMNGRDGQDGRDGRDGVPGRHRSPTGARPSRGVTRLRARTQKDM</sequence>
<comment type="caution">
    <text evidence="8">The sequence shown here is derived from an EMBL/GenBank/DDBJ whole genome shotgun (WGS) entry which is preliminary data.</text>
</comment>
<dbReference type="Proteomes" id="UP001501102">
    <property type="component" value="Unassembled WGS sequence"/>
</dbReference>
<dbReference type="InterPro" id="IPR013249">
    <property type="entry name" value="RNA_pol_sigma70_r4_t2"/>
</dbReference>
<dbReference type="SUPFAM" id="SSF88946">
    <property type="entry name" value="Sigma2 domain of RNA polymerase sigma factors"/>
    <property type="match status" value="1"/>
</dbReference>
<feature type="compositionally biased region" description="Basic residues" evidence="5">
    <location>
        <begin position="230"/>
        <end position="240"/>
    </location>
</feature>
<keyword evidence="3" id="KW-0731">Sigma factor</keyword>
<dbReference type="InterPro" id="IPR039425">
    <property type="entry name" value="RNA_pol_sigma-70-like"/>
</dbReference>
<comment type="similarity">
    <text evidence="1">Belongs to the sigma-70 factor family. ECF subfamily.</text>
</comment>
<gene>
    <name evidence="8" type="ORF">GCM10020221_07090</name>
</gene>
<keyword evidence="2" id="KW-0805">Transcription regulation</keyword>
<dbReference type="InterPro" id="IPR036388">
    <property type="entry name" value="WH-like_DNA-bd_sf"/>
</dbReference>
<organism evidence="8 9">
    <name type="scientific">Streptomyces thioluteus</name>
    <dbReference type="NCBI Taxonomy" id="66431"/>
    <lineage>
        <taxon>Bacteria</taxon>
        <taxon>Bacillati</taxon>
        <taxon>Actinomycetota</taxon>
        <taxon>Actinomycetes</taxon>
        <taxon>Kitasatosporales</taxon>
        <taxon>Streptomycetaceae</taxon>
        <taxon>Streptomyces</taxon>
    </lineage>
</organism>
<keyword evidence="9" id="KW-1185">Reference proteome</keyword>
<dbReference type="Pfam" id="PF04542">
    <property type="entry name" value="Sigma70_r2"/>
    <property type="match status" value="1"/>
</dbReference>
<dbReference type="PANTHER" id="PTHR43133:SF66">
    <property type="entry name" value="ECF RNA POLYMERASE SIGMA FACTOR SIGK"/>
    <property type="match status" value="1"/>
</dbReference>
<dbReference type="Gene3D" id="1.10.10.10">
    <property type="entry name" value="Winged helix-like DNA-binding domain superfamily/Winged helix DNA-binding domain"/>
    <property type="match status" value="1"/>
</dbReference>
<dbReference type="Gene3D" id="1.10.1740.10">
    <property type="match status" value="1"/>
</dbReference>
<name>A0ABN3WHB5_STRTU</name>
<accession>A0ABN3WHB5</accession>
<dbReference type="NCBIfam" id="TIGR02937">
    <property type="entry name" value="sigma70-ECF"/>
    <property type="match status" value="1"/>
</dbReference>
<feature type="compositionally biased region" description="Basic and acidic residues" evidence="5">
    <location>
        <begin position="202"/>
        <end position="214"/>
    </location>
</feature>
<evidence type="ECO:0000256" key="2">
    <source>
        <dbReference type="ARBA" id="ARBA00023015"/>
    </source>
</evidence>
<dbReference type="InterPro" id="IPR013324">
    <property type="entry name" value="RNA_pol_sigma_r3/r4-like"/>
</dbReference>
<dbReference type="InterPro" id="IPR013325">
    <property type="entry name" value="RNA_pol_sigma_r2"/>
</dbReference>
<evidence type="ECO:0000256" key="1">
    <source>
        <dbReference type="ARBA" id="ARBA00010641"/>
    </source>
</evidence>
<evidence type="ECO:0000259" key="7">
    <source>
        <dbReference type="Pfam" id="PF08281"/>
    </source>
</evidence>
<feature type="domain" description="RNA polymerase sigma-70 region 2" evidence="6">
    <location>
        <begin position="33"/>
        <end position="100"/>
    </location>
</feature>
<proteinExistence type="inferred from homology"/>
<evidence type="ECO:0000256" key="3">
    <source>
        <dbReference type="ARBA" id="ARBA00023082"/>
    </source>
</evidence>
<feature type="domain" description="RNA polymerase sigma factor 70 region 4 type 2" evidence="7">
    <location>
        <begin position="132"/>
        <end position="182"/>
    </location>
</feature>
<reference evidence="8 9" key="1">
    <citation type="journal article" date="2019" name="Int. J. Syst. Evol. Microbiol.">
        <title>The Global Catalogue of Microorganisms (GCM) 10K type strain sequencing project: providing services to taxonomists for standard genome sequencing and annotation.</title>
        <authorList>
            <consortium name="The Broad Institute Genomics Platform"/>
            <consortium name="The Broad Institute Genome Sequencing Center for Infectious Disease"/>
            <person name="Wu L."/>
            <person name="Ma J."/>
        </authorList>
    </citation>
    <scope>NUCLEOTIDE SEQUENCE [LARGE SCALE GENOMIC DNA]</scope>
    <source>
        <strain evidence="8 9">JCM 4087</strain>
    </source>
</reference>
<dbReference type="PANTHER" id="PTHR43133">
    <property type="entry name" value="RNA POLYMERASE ECF-TYPE SIGMA FACTO"/>
    <property type="match status" value="1"/>
</dbReference>
<dbReference type="SUPFAM" id="SSF88659">
    <property type="entry name" value="Sigma3 and sigma4 domains of RNA polymerase sigma factors"/>
    <property type="match status" value="1"/>
</dbReference>
<keyword evidence="4" id="KW-0804">Transcription</keyword>
<evidence type="ECO:0000259" key="6">
    <source>
        <dbReference type="Pfam" id="PF04542"/>
    </source>
</evidence>
<evidence type="ECO:0000256" key="4">
    <source>
        <dbReference type="ARBA" id="ARBA00023163"/>
    </source>
</evidence>
<evidence type="ECO:0000256" key="5">
    <source>
        <dbReference type="SAM" id="MobiDB-lite"/>
    </source>
</evidence>
<dbReference type="Pfam" id="PF08281">
    <property type="entry name" value="Sigma70_r4_2"/>
    <property type="match status" value="1"/>
</dbReference>
<protein>
    <submittedName>
        <fullName evidence="8">RNA polymerase sigma factor</fullName>
    </submittedName>
</protein>
<dbReference type="InterPro" id="IPR014284">
    <property type="entry name" value="RNA_pol_sigma-70_dom"/>
</dbReference>
<feature type="region of interest" description="Disordered" evidence="5">
    <location>
        <begin position="187"/>
        <end position="240"/>
    </location>
</feature>
<dbReference type="InterPro" id="IPR007627">
    <property type="entry name" value="RNA_pol_sigma70_r2"/>
</dbReference>